<feature type="coiled-coil region" evidence="1">
    <location>
        <begin position="211"/>
        <end position="265"/>
    </location>
</feature>
<dbReference type="EMBL" id="VCIZ01000012">
    <property type="protein sequence ID" value="TSP10983.1"/>
    <property type="molecule type" value="Genomic_DNA"/>
</dbReference>
<dbReference type="Gene3D" id="3.40.50.300">
    <property type="entry name" value="P-loop containing nucleotide triphosphate hydrolases"/>
    <property type="match status" value="2"/>
</dbReference>
<dbReference type="SMART" id="SM00382">
    <property type="entry name" value="AAA"/>
    <property type="match status" value="1"/>
</dbReference>
<evidence type="ECO:0000259" key="2">
    <source>
        <dbReference type="SMART" id="SM00382"/>
    </source>
</evidence>
<dbReference type="GO" id="GO:0005524">
    <property type="term" value="F:ATP binding"/>
    <property type="evidence" value="ECO:0007669"/>
    <property type="project" value="UniProtKB-KW"/>
</dbReference>
<dbReference type="InterPro" id="IPR002789">
    <property type="entry name" value="HerA_central"/>
</dbReference>
<proteinExistence type="predicted"/>
<gene>
    <name evidence="3" type="ORF">FGG12_19155</name>
</gene>
<dbReference type="Proteomes" id="UP000318943">
    <property type="component" value="Unassembled WGS sequence"/>
</dbReference>
<dbReference type="Pfam" id="PF01935">
    <property type="entry name" value="DUF87"/>
    <property type="match status" value="1"/>
</dbReference>
<sequence length="429" mass="47854">MFGVEVDFGQNAASGARAKWTSDRVVNAHMAVFGDTGMGKTHTLRKIVSAMQETGHPRLRFHVFDAHGDVSIPGESAVAFHESADFGFNPLELNADPEFGGVRKRIQSLIGAIKRTSVRLGPRQERALTKLLTGLYKREGFIADNPGTWQAGGDRRYPTLPDAIEFGKERLKAYHVGANQRAIRALEEVNRCARAMRAKKATLQNVDDDGAARLERELEAARVRAIDAYKDAVCAIETGEEFDEALDLEGQKETLESVVDRLENLYQIGIYRSTPPPLDPRSRVWRYIIKSLSKDEKKLFTLTRLETIFTRAVQRGEQSEVLDCIVIDEAHLYQDKEEDYIVNRMAREARKFGVSMLFASQSPTDFADVLLASLGTKVILGLDPNFWPQAVRKLGLTESQLKSIVPQRRILLQMKGIGQLGSAASLVIL</sequence>
<keyword evidence="3" id="KW-0547">Nucleotide-binding</keyword>
<feature type="domain" description="AAA+ ATPase" evidence="2">
    <location>
        <begin position="26"/>
        <end position="385"/>
    </location>
</feature>
<dbReference type="InterPro" id="IPR027417">
    <property type="entry name" value="P-loop_NTPase"/>
</dbReference>
<name>A0ABY3EJM9_9BURK</name>
<evidence type="ECO:0000313" key="4">
    <source>
        <dbReference type="Proteomes" id="UP000318943"/>
    </source>
</evidence>
<evidence type="ECO:0000256" key="1">
    <source>
        <dbReference type="SAM" id="Coils"/>
    </source>
</evidence>
<organism evidence="3 4">
    <name type="scientific">Cupriavidus campinensis</name>
    <dbReference type="NCBI Taxonomy" id="151783"/>
    <lineage>
        <taxon>Bacteria</taxon>
        <taxon>Pseudomonadati</taxon>
        <taxon>Pseudomonadota</taxon>
        <taxon>Betaproteobacteria</taxon>
        <taxon>Burkholderiales</taxon>
        <taxon>Burkholderiaceae</taxon>
        <taxon>Cupriavidus</taxon>
    </lineage>
</organism>
<keyword evidence="1" id="KW-0175">Coiled coil</keyword>
<dbReference type="SUPFAM" id="SSF52540">
    <property type="entry name" value="P-loop containing nucleoside triphosphate hydrolases"/>
    <property type="match status" value="1"/>
</dbReference>
<keyword evidence="4" id="KW-1185">Reference proteome</keyword>
<protein>
    <submittedName>
        <fullName evidence="3">ATP-binding protein</fullName>
    </submittedName>
</protein>
<keyword evidence="3" id="KW-0067">ATP-binding</keyword>
<reference evidence="3 4" key="1">
    <citation type="submission" date="2019-05" db="EMBL/GenBank/DDBJ databases">
        <title>Whole genome sequence analysis of Cupriavidus campinensis S14E4C strain.</title>
        <authorList>
            <person name="Abbaszade G."/>
            <person name="Szabo A."/>
            <person name="Toumi M."/>
            <person name="Toth E."/>
        </authorList>
    </citation>
    <scope>NUCLEOTIDE SEQUENCE [LARGE SCALE GENOMIC DNA]</scope>
    <source>
        <strain evidence="3 4">S14E4C</strain>
    </source>
</reference>
<dbReference type="PANTHER" id="PTHR30121:SF6">
    <property type="entry name" value="SLR6007 PROTEIN"/>
    <property type="match status" value="1"/>
</dbReference>
<accession>A0ABY3EJM9</accession>
<evidence type="ECO:0000313" key="3">
    <source>
        <dbReference type="EMBL" id="TSP10983.1"/>
    </source>
</evidence>
<dbReference type="PANTHER" id="PTHR30121">
    <property type="entry name" value="UNCHARACTERIZED PROTEIN YJGR-RELATED"/>
    <property type="match status" value="1"/>
</dbReference>
<comment type="caution">
    <text evidence="3">The sequence shown here is derived from an EMBL/GenBank/DDBJ whole genome shotgun (WGS) entry which is preliminary data.</text>
</comment>
<dbReference type="InterPro" id="IPR003593">
    <property type="entry name" value="AAA+_ATPase"/>
</dbReference>
<dbReference type="InterPro" id="IPR051162">
    <property type="entry name" value="T4SS_component"/>
</dbReference>